<proteinExistence type="predicted"/>
<dbReference type="SUPFAM" id="SSF56784">
    <property type="entry name" value="HAD-like"/>
    <property type="match status" value="1"/>
</dbReference>
<keyword evidence="2" id="KW-1185">Reference proteome</keyword>
<dbReference type="Gene3D" id="3.40.50.1000">
    <property type="entry name" value="HAD superfamily/HAD-like"/>
    <property type="match status" value="1"/>
</dbReference>
<dbReference type="InterPro" id="IPR023214">
    <property type="entry name" value="HAD_sf"/>
</dbReference>
<dbReference type="EMBL" id="LYPA01000050">
    <property type="protein sequence ID" value="OBR66179.1"/>
    <property type="molecule type" value="Genomic_DNA"/>
</dbReference>
<gene>
    <name evidence="1" type="ORF">A7K91_20815</name>
</gene>
<dbReference type="AlphaFoldDB" id="A0A1A5YKP0"/>
<evidence type="ECO:0000313" key="1">
    <source>
        <dbReference type="EMBL" id="OBR66179.1"/>
    </source>
</evidence>
<dbReference type="PANTHER" id="PTHR10000">
    <property type="entry name" value="PHOSPHOSERINE PHOSPHATASE"/>
    <property type="match status" value="1"/>
</dbReference>
<evidence type="ECO:0000313" key="2">
    <source>
        <dbReference type="Proteomes" id="UP000092024"/>
    </source>
</evidence>
<dbReference type="PANTHER" id="PTHR10000:SF8">
    <property type="entry name" value="HAD SUPERFAMILY HYDROLASE-LIKE, TYPE 3"/>
    <property type="match status" value="1"/>
</dbReference>
<protein>
    <submittedName>
        <fullName evidence="1">Phosphatase</fullName>
    </submittedName>
</protein>
<dbReference type="OrthoDB" id="9806027at2"/>
<dbReference type="GO" id="GO:0000287">
    <property type="term" value="F:magnesium ion binding"/>
    <property type="evidence" value="ECO:0007669"/>
    <property type="project" value="TreeGrafter"/>
</dbReference>
<dbReference type="InterPro" id="IPR036412">
    <property type="entry name" value="HAD-like_sf"/>
</dbReference>
<comment type="caution">
    <text evidence="1">The sequence shown here is derived from an EMBL/GenBank/DDBJ whole genome shotgun (WGS) entry which is preliminary data.</text>
</comment>
<accession>A0A1A5YKP0</accession>
<dbReference type="Proteomes" id="UP000092024">
    <property type="component" value="Unassembled WGS sequence"/>
</dbReference>
<reference evidence="1 2" key="1">
    <citation type="submission" date="2016-05" db="EMBL/GenBank/DDBJ databases">
        <title>Paenibacillus oryzae. sp. nov., isolated from the rice root.</title>
        <authorList>
            <person name="Zhang J."/>
            <person name="Zhang X."/>
        </authorList>
    </citation>
    <scope>NUCLEOTIDE SEQUENCE [LARGE SCALE GENOMIC DNA]</scope>
    <source>
        <strain evidence="1 2">1DrF-4</strain>
    </source>
</reference>
<dbReference type="GO" id="GO:0005829">
    <property type="term" value="C:cytosol"/>
    <property type="evidence" value="ECO:0007669"/>
    <property type="project" value="TreeGrafter"/>
</dbReference>
<dbReference type="Pfam" id="PF08282">
    <property type="entry name" value="Hydrolase_3"/>
    <property type="match status" value="1"/>
</dbReference>
<dbReference type="GO" id="GO:0016791">
    <property type="term" value="F:phosphatase activity"/>
    <property type="evidence" value="ECO:0007669"/>
    <property type="project" value="TreeGrafter"/>
</dbReference>
<name>A0A1A5YKP0_9BACL</name>
<dbReference type="Gene3D" id="3.30.1240.10">
    <property type="match status" value="1"/>
</dbReference>
<dbReference type="STRING" id="1844972.A7K91_20815"/>
<dbReference type="RefSeq" id="WP_068682353.1">
    <property type="nucleotide sequence ID" value="NZ_LYPA01000050.1"/>
</dbReference>
<organism evidence="1 2">
    <name type="scientific">Paenibacillus oryzae</name>
    <dbReference type="NCBI Taxonomy" id="1844972"/>
    <lineage>
        <taxon>Bacteria</taxon>
        <taxon>Bacillati</taxon>
        <taxon>Bacillota</taxon>
        <taxon>Bacilli</taxon>
        <taxon>Bacillales</taxon>
        <taxon>Paenibacillaceae</taxon>
        <taxon>Paenibacillus</taxon>
    </lineage>
</organism>
<sequence length="275" mass="31147">MSVLYVSDLDGTLLNDKQEIENESIEIINHLIVDKGMNFTIATARSIESVREIVKGLRLKMPMVLINGVFIFDAAKSRNIKENYLPGPLAAQVLKAYLESGLNPIVYTIDSAGNAHIYYRGIFNKSEENYIANRLSKGDRRFRCIGDYDECFNEHILTVNAIDKPQKLVKAFQVFSDNEECTCHYGPDIYTPPFNWLEISSRYATKKEAVLYLKKEFHFEKVVCFGDNLNDLSMFEAADEKYAVSNAHATILNTADKIIESNNNNGVAKFLKAAF</sequence>